<proteinExistence type="predicted"/>
<dbReference type="Pfam" id="PF00561">
    <property type="entry name" value="Abhydrolase_1"/>
    <property type="match status" value="1"/>
</dbReference>
<keyword evidence="4" id="KW-1185">Reference proteome</keyword>
<evidence type="ECO:0000256" key="1">
    <source>
        <dbReference type="SAM" id="Phobius"/>
    </source>
</evidence>
<dbReference type="Proteomes" id="UP000017984">
    <property type="component" value="Chromosome"/>
</dbReference>
<dbReference type="InterPro" id="IPR050471">
    <property type="entry name" value="AB_hydrolase"/>
</dbReference>
<keyword evidence="1" id="KW-0812">Transmembrane</keyword>
<dbReference type="AlphaFoldDB" id="V6KGZ3"/>
<dbReference type="OrthoDB" id="5422338at2"/>
<organism evidence="3 4">
    <name type="scientific">Streptomyces roseochromogenus subsp. oscitans DS 12.976</name>
    <dbReference type="NCBI Taxonomy" id="1352936"/>
    <lineage>
        <taxon>Bacteria</taxon>
        <taxon>Bacillati</taxon>
        <taxon>Actinomycetota</taxon>
        <taxon>Actinomycetes</taxon>
        <taxon>Kitasatosporales</taxon>
        <taxon>Streptomycetaceae</taxon>
        <taxon>Streptomyces</taxon>
    </lineage>
</organism>
<feature type="transmembrane region" description="Helical" evidence="1">
    <location>
        <begin position="34"/>
        <end position="52"/>
    </location>
</feature>
<dbReference type="InterPro" id="IPR029058">
    <property type="entry name" value="AB_hydrolase_fold"/>
</dbReference>
<feature type="domain" description="AB hydrolase-1" evidence="2">
    <location>
        <begin position="125"/>
        <end position="383"/>
    </location>
</feature>
<dbReference type="RefSeq" id="WP_023547353.1">
    <property type="nucleotide sequence ID" value="NZ_CM002285.1"/>
</dbReference>
<evidence type="ECO:0000313" key="3">
    <source>
        <dbReference type="EMBL" id="EST31347.1"/>
    </source>
</evidence>
<keyword evidence="1" id="KW-0472">Membrane</keyword>
<evidence type="ECO:0000313" key="4">
    <source>
        <dbReference type="Proteomes" id="UP000017984"/>
    </source>
</evidence>
<dbReference type="PATRIC" id="fig|1352936.5.peg.3546"/>
<keyword evidence="1" id="KW-1133">Transmembrane helix</keyword>
<sequence length="419" mass="44111">MSESSAEVVADVVASAAAASAAGAAGSWRRATGIAGTAIGVLAAGAAAGVAIERMTVGRGMRRKARLALDSAGPYGTLRGTPGKAQADDGTELYYEVDDAEPDPGPNVSPRRRRLFGRKAPAPVTVVFSHGYCLNQDSWHFQRAALRGVVRTVHWDQRSHGRSGRGMAQTRDRVPVTIDQLGRDLKAVLDAAVPDGPIVLVGHSMGGMTMMALAAQYPELIRDRVVATALVGTSSGRLGEVNFGLPLAGVNAVRRILPGVLKALGQQAELVEKGRRATADLFAGIIKRYSFAGRDVDPAVERFAERMIESTPIDVVAEFYPAFTDHDKTEALACFRDMPVLVLAGVRDLVTPSEHSEAIADLLPDAELVLVPDAGHLVMLEHPEVVTDRLADLLTRAGAVPAGATVMGYGSTSSTAGPR</sequence>
<dbReference type="PANTHER" id="PTHR43433">
    <property type="entry name" value="HYDROLASE, ALPHA/BETA FOLD FAMILY PROTEIN"/>
    <property type="match status" value="1"/>
</dbReference>
<name>V6KGZ3_STRRC</name>
<dbReference type="HOGENOM" id="CLU_020336_6_2_11"/>
<dbReference type="GO" id="GO:0003824">
    <property type="term" value="F:catalytic activity"/>
    <property type="evidence" value="ECO:0007669"/>
    <property type="project" value="UniProtKB-ARBA"/>
</dbReference>
<dbReference type="SUPFAM" id="SSF53474">
    <property type="entry name" value="alpha/beta-Hydrolases"/>
    <property type="match status" value="1"/>
</dbReference>
<accession>V6KGZ3</accession>
<dbReference type="EMBL" id="AWQX01000147">
    <property type="protein sequence ID" value="EST31347.1"/>
    <property type="molecule type" value="Genomic_DNA"/>
</dbReference>
<comment type="caution">
    <text evidence="3">The sequence shown here is derived from an EMBL/GenBank/DDBJ whole genome shotgun (WGS) entry which is preliminary data.</text>
</comment>
<dbReference type="Gene3D" id="3.40.50.1820">
    <property type="entry name" value="alpha/beta hydrolase"/>
    <property type="match status" value="1"/>
</dbReference>
<evidence type="ECO:0000259" key="2">
    <source>
        <dbReference type="Pfam" id="PF00561"/>
    </source>
</evidence>
<protein>
    <submittedName>
        <fullName evidence="3">Lipase</fullName>
    </submittedName>
</protein>
<reference evidence="3 4" key="1">
    <citation type="journal article" date="2014" name="Genome Announc.">
        <title>Draft Genome Sequence of Streptomyces roseochromogenes subsp. oscitans DS 12.976, Producer of the Aminocoumarin Antibiotic Clorobiocin.</title>
        <authorList>
            <person name="Ruckert C."/>
            <person name="Kalinowski J."/>
            <person name="Heide L."/>
            <person name="Apel A.K."/>
        </authorList>
    </citation>
    <scope>NUCLEOTIDE SEQUENCE [LARGE SCALE GENOMIC DNA]</scope>
    <source>
        <strain evidence="3 4">DS 12.976</strain>
    </source>
</reference>
<dbReference type="InterPro" id="IPR000073">
    <property type="entry name" value="AB_hydrolase_1"/>
</dbReference>
<gene>
    <name evidence="3" type="ORF">M878_16870</name>
</gene>
<dbReference type="PANTHER" id="PTHR43433:SF1">
    <property type="entry name" value="BLL5160 PROTEIN"/>
    <property type="match status" value="1"/>
</dbReference>
<dbReference type="STRING" id="1352936.M878_16870"/>